<protein>
    <submittedName>
        <fullName evidence="2">Uncharacterized protein</fullName>
    </submittedName>
</protein>
<comment type="caution">
    <text evidence="2">The sequence shown here is derived from an EMBL/GenBank/DDBJ whole genome shotgun (WGS) entry which is preliminary data.</text>
</comment>
<gene>
    <name evidence="2" type="ORF">FOL47_007735</name>
</gene>
<sequence length="160" mass="17662">MNMNRQILTKAAASTGLLARSGAFLSNSPAILSTTLSRRSMYSTSRPLWTDVDPIKGAANKETNKFEAAKKLSDEMDRSAAKLKDTLDEATRATNEPIEEVAKDTEKELTEEEKKARREQAEKLAEQAAASEKLWNILVVGCDKELDMDKEDTRIVIAGS</sequence>
<evidence type="ECO:0000313" key="2">
    <source>
        <dbReference type="EMBL" id="KAF4659058.1"/>
    </source>
</evidence>
<evidence type="ECO:0000256" key="1">
    <source>
        <dbReference type="SAM" id="MobiDB-lite"/>
    </source>
</evidence>
<feature type="compositionally biased region" description="Basic and acidic residues" evidence="1">
    <location>
        <begin position="100"/>
        <end position="125"/>
    </location>
</feature>
<reference evidence="2 3" key="1">
    <citation type="submission" date="2020-04" db="EMBL/GenBank/DDBJ databases">
        <title>Perkinsus chesapeaki whole genome sequence.</title>
        <authorList>
            <person name="Bogema D.R."/>
        </authorList>
    </citation>
    <scope>NUCLEOTIDE SEQUENCE [LARGE SCALE GENOMIC DNA]</scope>
    <source>
        <strain evidence="2">ATCC PRA-425</strain>
    </source>
</reference>
<feature type="region of interest" description="Disordered" evidence="1">
    <location>
        <begin position="86"/>
        <end position="126"/>
    </location>
</feature>
<keyword evidence="3" id="KW-1185">Reference proteome</keyword>
<accession>A0A7J6LIE1</accession>
<dbReference type="EMBL" id="JAAPAO010000468">
    <property type="protein sequence ID" value="KAF4659058.1"/>
    <property type="molecule type" value="Genomic_DNA"/>
</dbReference>
<evidence type="ECO:0000313" key="3">
    <source>
        <dbReference type="Proteomes" id="UP000591131"/>
    </source>
</evidence>
<name>A0A7J6LIE1_PERCH</name>
<organism evidence="2 3">
    <name type="scientific">Perkinsus chesapeaki</name>
    <name type="common">Clam parasite</name>
    <name type="synonym">Perkinsus andrewsi</name>
    <dbReference type="NCBI Taxonomy" id="330153"/>
    <lineage>
        <taxon>Eukaryota</taxon>
        <taxon>Sar</taxon>
        <taxon>Alveolata</taxon>
        <taxon>Perkinsozoa</taxon>
        <taxon>Perkinsea</taxon>
        <taxon>Perkinsida</taxon>
        <taxon>Perkinsidae</taxon>
        <taxon>Perkinsus</taxon>
    </lineage>
</organism>
<dbReference type="Proteomes" id="UP000591131">
    <property type="component" value="Unassembled WGS sequence"/>
</dbReference>
<dbReference type="OrthoDB" id="10656631at2759"/>
<dbReference type="AlphaFoldDB" id="A0A7J6LIE1"/>
<proteinExistence type="predicted"/>